<dbReference type="AlphaFoldDB" id="A0A1F7I4N9"/>
<accession>A0A1F7I4N9</accession>
<proteinExistence type="inferred from homology"/>
<evidence type="ECO:0000256" key="2">
    <source>
        <dbReference type="ARBA" id="ARBA00022980"/>
    </source>
</evidence>
<evidence type="ECO:0000256" key="4">
    <source>
        <dbReference type="ARBA" id="ARBA00035494"/>
    </source>
</evidence>
<dbReference type="InterPro" id="IPR000456">
    <property type="entry name" value="Ribosomal_bL17"/>
</dbReference>
<evidence type="ECO:0000256" key="3">
    <source>
        <dbReference type="ARBA" id="ARBA00023274"/>
    </source>
</evidence>
<dbReference type="SUPFAM" id="SSF64263">
    <property type="entry name" value="Prokaryotic ribosomal protein L17"/>
    <property type="match status" value="1"/>
</dbReference>
<sequence length="143" mass="16646">MRHRDKKVKFQKGKDANEMLMRKLAVNFLEHGHMVTTEKKAKAIKPFLEKCVNKAKRNAQSDQNVLKRYFVDKRHLEALVTQVAPALKSQTSGYLRLKRLEARGSDGAMMMRVEWAFPVLITWKKEKKAKEAKKPAPKEEVRK</sequence>
<reference evidence="5 6" key="1">
    <citation type="journal article" date="2016" name="Nat. Commun.">
        <title>Thousands of microbial genomes shed light on interconnected biogeochemical processes in an aquifer system.</title>
        <authorList>
            <person name="Anantharaman K."/>
            <person name="Brown C.T."/>
            <person name="Hug L.A."/>
            <person name="Sharon I."/>
            <person name="Castelle C.J."/>
            <person name="Probst A.J."/>
            <person name="Thomas B.C."/>
            <person name="Singh A."/>
            <person name="Wilkins M.J."/>
            <person name="Karaoz U."/>
            <person name="Brodie E.L."/>
            <person name="Williams K.H."/>
            <person name="Hubbard S.S."/>
            <person name="Banfield J.F."/>
        </authorList>
    </citation>
    <scope>NUCLEOTIDE SEQUENCE [LARGE SCALE GENOMIC DNA]</scope>
</reference>
<dbReference type="Gene3D" id="3.90.1030.10">
    <property type="entry name" value="Ribosomal protein L17"/>
    <property type="match status" value="1"/>
</dbReference>
<protein>
    <recommendedName>
        <fullName evidence="4">50S ribosomal protein L17</fullName>
    </recommendedName>
</protein>
<dbReference type="GO" id="GO:0006412">
    <property type="term" value="P:translation"/>
    <property type="evidence" value="ECO:0007669"/>
    <property type="project" value="InterPro"/>
</dbReference>
<keyword evidence="3" id="KW-0687">Ribonucleoprotein</keyword>
<dbReference type="PANTHER" id="PTHR14413:SF16">
    <property type="entry name" value="LARGE RIBOSOMAL SUBUNIT PROTEIN BL17M"/>
    <property type="match status" value="1"/>
</dbReference>
<dbReference type="Proteomes" id="UP000176803">
    <property type="component" value="Unassembled WGS sequence"/>
</dbReference>
<dbReference type="GO" id="GO:0022625">
    <property type="term" value="C:cytosolic large ribosomal subunit"/>
    <property type="evidence" value="ECO:0007669"/>
    <property type="project" value="TreeGrafter"/>
</dbReference>
<keyword evidence="2" id="KW-0689">Ribosomal protein</keyword>
<comment type="caution">
    <text evidence="5">The sequence shown here is derived from an EMBL/GenBank/DDBJ whole genome shotgun (WGS) entry which is preliminary data.</text>
</comment>
<organism evidence="5 6">
    <name type="scientific">Candidatus Roizmanbacteria bacterium RIFCSPHIGHO2_12_FULL_41_11</name>
    <dbReference type="NCBI Taxonomy" id="1802052"/>
    <lineage>
        <taxon>Bacteria</taxon>
        <taxon>Candidatus Roizmaniibacteriota</taxon>
    </lineage>
</organism>
<evidence type="ECO:0000256" key="1">
    <source>
        <dbReference type="ARBA" id="ARBA00008777"/>
    </source>
</evidence>
<dbReference type="GO" id="GO:0003735">
    <property type="term" value="F:structural constituent of ribosome"/>
    <property type="evidence" value="ECO:0007669"/>
    <property type="project" value="InterPro"/>
</dbReference>
<evidence type="ECO:0000313" key="5">
    <source>
        <dbReference type="EMBL" id="OGK38308.1"/>
    </source>
</evidence>
<dbReference type="PANTHER" id="PTHR14413">
    <property type="entry name" value="RIBOSOMAL PROTEIN L17"/>
    <property type="match status" value="1"/>
</dbReference>
<dbReference type="EMBL" id="MGAC01000017">
    <property type="protein sequence ID" value="OGK38308.1"/>
    <property type="molecule type" value="Genomic_DNA"/>
</dbReference>
<name>A0A1F7I4N9_9BACT</name>
<dbReference type="InterPro" id="IPR036373">
    <property type="entry name" value="Ribosomal_bL17_sf"/>
</dbReference>
<gene>
    <name evidence="5" type="ORF">A3F03_01930</name>
</gene>
<dbReference type="Pfam" id="PF01196">
    <property type="entry name" value="Ribosomal_L17"/>
    <property type="match status" value="1"/>
</dbReference>
<evidence type="ECO:0000313" key="6">
    <source>
        <dbReference type="Proteomes" id="UP000176803"/>
    </source>
</evidence>
<comment type="similarity">
    <text evidence="1">Belongs to the bacterial ribosomal protein bL17 family.</text>
</comment>